<evidence type="ECO:0000256" key="7">
    <source>
        <dbReference type="ARBA" id="ARBA00048813"/>
    </source>
</evidence>
<feature type="chain" id="PRO_5042903206" description="Cytosolic beta-glucosidase" evidence="17">
    <location>
        <begin position="17"/>
        <end position="753"/>
    </location>
</feature>
<keyword evidence="19" id="KW-1185">Reference proteome</keyword>
<dbReference type="GO" id="GO:0008422">
    <property type="term" value="F:beta-glucosidase activity"/>
    <property type="evidence" value="ECO:0007669"/>
    <property type="project" value="UniProtKB-EC"/>
</dbReference>
<evidence type="ECO:0000256" key="9">
    <source>
        <dbReference type="ARBA" id="ARBA00051414"/>
    </source>
</evidence>
<comment type="catalytic activity">
    <reaction evidence="9">
        <text>a beta-D-xylosyl-(1&lt;-&gt;1')-N-acylsphing-4-enine + cholesterol = cholesteryl 3-beta-D-xyloside + an N-acylsphing-4-enine</text>
        <dbReference type="Rhea" id="RHEA:70239"/>
        <dbReference type="ChEBI" id="CHEBI:16113"/>
        <dbReference type="ChEBI" id="CHEBI:52639"/>
        <dbReference type="ChEBI" id="CHEBI:189067"/>
        <dbReference type="ChEBI" id="CHEBI:189068"/>
    </reaction>
    <physiologicalReaction direction="left-to-right" evidence="9">
        <dbReference type="Rhea" id="RHEA:70240"/>
    </physiologicalReaction>
    <physiologicalReaction direction="right-to-left" evidence="9">
        <dbReference type="Rhea" id="RHEA:70241"/>
    </physiologicalReaction>
</comment>
<dbReference type="EC" id="3.2.1.21" evidence="3"/>
<dbReference type="GO" id="GO:0016052">
    <property type="term" value="P:carbohydrate catabolic process"/>
    <property type="evidence" value="ECO:0007669"/>
    <property type="project" value="UniProtKB-ARBA"/>
</dbReference>
<dbReference type="PROSITE" id="PS00653">
    <property type="entry name" value="GLYCOSYL_HYDROL_F1_2"/>
    <property type="match status" value="2"/>
</dbReference>
<evidence type="ECO:0000256" key="12">
    <source>
        <dbReference type="ARBA" id="ARBA00060858"/>
    </source>
</evidence>
<evidence type="ECO:0000313" key="18">
    <source>
        <dbReference type="EMBL" id="KAK6192765.1"/>
    </source>
</evidence>
<dbReference type="GO" id="GO:0004336">
    <property type="term" value="F:galactosylceramidase activity"/>
    <property type="evidence" value="ECO:0007669"/>
    <property type="project" value="UniProtKB-EC"/>
</dbReference>
<evidence type="ECO:0000256" key="1">
    <source>
        <dbReference type="ARBA" id="ARBA00000448"/>
    </source>
</evidence>
<dbReference type="InterPro" id="IPR001360">
    <property type="entry name" value="Glyco_hydro_1"/>
</dbReference>
<evidence type="ECO:0000256" key="15">
    <source>
        <dbReference type="ARBA" id="ARBA00081896"/>
    </source>
</evidence>
<evidence type="ECO:0000256" key="13">
    <source>
        <dbReference type="ARBA" id="ARBA00068094"/>
    </source>
</evidence>
<evidence type="ECO:0000256" key="5">
    <source>
        <dbReference type="ARBA" id="ARBA00023295"/>
    </source>
</evidence>
<evidence type="ECO:0000256" key="17">
    <source>
        <dbReference type="SAM" id="SignalP"/>
    </source>
</evidence>
<evidence type="ECO:0000256" key="14">
    <source>
        <dbReference type="ARBA" id="ARBA00079026"/>
    </source>
</evidence>
<evidence type="ECO:0000256" key="4">
    <source>
        <dbReference type="ARBA" id="ARBA00022801"/>
    </source>
</evidence>
<dbReference type="InterPro" id="IPR033132">
    <property type="entry name" value="GH_1_N_CS"/>
</dbReference>
<keyword evidence="17" id="KW-0732">Signal</keyword>
<reference evidence="18 19" key="1">
    <citation type="submission" date="2024-01" db="EMBL/GenBank/DDBJ databases">
        <title>The genome of the rayed Mediterranean limpet Patella caerulea (Linnaeus, 1758).</title>
        <authorList>
            <person name="Anh-Thu Weber A."/>
            <person name="Halstead-Nussloch G."/>
        </authorList>
    </citation>
    <scope>NUCLEOTIDE SEQUENCE [LARGE SCALE GENOMIC DNA]</scope>
    <source>
        <strain evidence="18">AATW-2023a</strain>
        <tissue evidence="18">Whole specimen</tissue>
    </source>
</reference>
<comment type="catalytic activity">
    <reaction evidence="6">
        <text>a beta-D-galactosyl-(1&lt;-&gt;1')-N-acylsphing-4-enine + H2O = an N-acylsphing-4-enine + D-galactose</text>
        <dbReference type="Rhea" id="RHEA:14297"/>
        <dbReference type="ChEBI" id="CHEBI:4139"/>
        <dbReference type="ChEBI" id="CHEBI:15377"/>
        <dbReference type="ChEBI" id="CHEBI:18390"/>
        <dbReference type="ChEBI" id="CHEBI:52639"/>
        <dbReference type="EC" id="3.2.1.46"/>
    </reaction>
    <physiologicalReaction direction="left-to-right" evidence="6">
        <dbReference type="Rhea" id="RHEA:14298"/>
    </physiologicalReaction>
</comment>
<comment type="similarity">
    <text evidence="12">Belongs to the glycosyl hydrolase 1 family. Klotho subfamily.</text>
</comment>
<comment type="catalytic activity">
    <reaction evidence="10">
        <text>beta-D-glucosyl-(1&lt;-&gt;1)-N-octadecanoylsphing-4-enine + H2O = N-octadecanoylsphing-4-enine + D-glucose</text>
        <dbReference type="Rhea" id="RHEA:59284"/>
        <dbReference type="ChEBI" id="CHEBI:4167"/>
        <dbReference type="ChEBI" id="CHEBI:15377"/>
        <dbReference type="ChEBI" id="CHEBI:72961"/>
        <dbReference type="ChEBI" id="CHEBI:84719"/>
    </reaction>
    <physiologicalReaction direction="left-to-right" evidence="10">
        <dbReference type="Rhea" id="RHEA:59285"/>
    </physiologicalReaction>
</comment>
<dbReference type="FunFam" id="3.20.20.80:FF:000011">
    <property type="entry name" value="Cytosolic beta-glucosidase"/>
    <property type="match status" value="1"/>
</dbReference>
<dbReference type="PANTHER" id="PTHR10353:SF36">
    <property type="entry name" value="LP05116P"/>
    <property type="match status" value="1"/>
</dbReference>
<protein>
    <recommendedName>
        <fullName evidence="13">Cytosolic beta-glucosidase</fullName>
        <ecNumber evidence="3">3.2.1.21</ecNumber>
        <ecNumber evidence="2">3.2.1.46</ecNumber>
    </recommendedName>
    <alternativeName>
        <fullName evidence="14">Cytosolic galactosylceramidase</fullName>
    </alternativeName>
    <alternativeName>
        <fullName evidence="16">Cytosolic glucosylceramidase</fullName>
    </alternativeName>
    <alternativeName>
        <fullName evidence="15">Cytosolic glycosylceramidase</fullName>
    </alternativeName>
</protein>
<comment type="catalytic activity">
    <reaction evidence="1">
        <text>Hydrolysis of terminal, non-reducing beta-D-glucosyl residues with release of beta-D-glucose.</text>
        <dbReference type="EC" id="3.2.1.21"/>
    </reaction>
</comment>
<dbReference type="Proteomes" id="UP001347796">
    <property type="component" value="Unassembled WGS sequence"/>
</dbReference>
<dbReference type="InterPro" id="IPR017853">
    <property type="entry name" value="GH"/>
</dbReference>
<organism evidence="18 19">
    <name type="scientific">Patella caerulea</name>
    <name type="common">Rayed Mediterranean limpet</name>
    <dbReference type="NCBI Taxonomy" id="87958"/>
    <lineage>
        <taxon>Eukaryota</taxon>
        <taxon>Metazoa</taxon>
        <taxon>Spiralia</taxon>
        <taxon>Lophotrochozoa</taxon>
        <taxon>Mollusca</taxon>
        <taxon>Gastropoda</taxon>
        <taxon>Patellogastropoda</taxon>
        <taxon>Patelloidea</taxon>
        <taxon>Patellidae</taxon>
        <taxon>Patella</taxon>
    </lineage>
</organism>
<dbReference type="AlphaFoldDB" id="A0AAN8KFX3"/>
<name>A0AAN8KFX3_PATCE</name>
<evidence type="ECO:0000256" key="16">
    <source>
        <dbReference type="ARBA" id="ARBA00083229"/>
    </source>
</evidence>
<dbReference type="EC" id="3.2.1.46" evidence="2"/>
<dbReference type="SUPFAM" id="SSF51445">
    <property type="entry name" value="(Trans)glycosidases"/>
    <property type="match status" value="2"/>
</dbReference>
<dbReference type="Gene3D" id="3.20.20.80">
    <property type="entry name" value="Glycosidases"/>
    <property type="match status" value="2"/>
</dbReference>
<gene>
    <name evidence="18" type="ORF">SNE40_004183</name>
</gene>
<accession>A0AAN8KFX3</accession>
<comment type="catalytic activity">
    <reaction evidence="8">
        <text>beta-D-galactosyl-(1&lt;-&gt;1')-N-octadecanoylsphing-4-enine + H2O = N-octadecanoylsphing-4-enine + D-galactose</text>
        <dbReference type="Rhea" id="RHEA:59292"/>
        <dbReference type="ChEBI" id="CHEBI:4139"/>
        <dbReference type="ChEBI" id="CHEBI:15377"/>
        <dbReference type="ChEBI" id="CHEBI:72961"/>
        <dbReference type="ChEBI" id="CHEBI:84720"/>
    </reaction>
    <physiologicalReaction direction="left-to-right" evidence="8">
        <dbReference type="Rhea" id="RHEA:59293"/>
    </physiologicalReaction>
</comment>
<dbReference type="EMBL" id="JAZGQO010000002">
    <property type="protein sequence ID" value="KAK6192765.1"/>
    <property type="molecule type" value="Genomic_DNA"/>
</dbReference>
<comment type="catalytic activity">
    <reaction evidence="7">
        <text>beta-D-galactosyl-(1&lt;-&gt;1)-sphing-4-enine + H2O = sphing-4-enine + D-galactose</text>
        <dbReference type="Rhea" id="RHEA:43908"/>
        <dbReference type="ChEBI" id="CHEBI:4139"/>
        <dbReference type="ChEBI" id="CHEBI:15377"/>
        <dbReference type="ChEBI" id="CHEBI:57756"/>
        <dbReference type="ChEBI" id="CHEBI:57934"/>
    </reaction>
    <physiologicalReaction direction="left-to-right" evidence="7">
        <dbReference type="Rhea" id="RHEA:43909"/>
    </physiologicalReaction>
</comment>
<evidence type="ECO:0000256" key="6">
    <source>
        <dbReference type="ARBA" id="ARBA00033698"/>
    </source>
</evidence>
<proteinExistence type="inferred from homology"/>
<evidence type="ECO:0000256" key="8">
    <source>
        <dbReference type="ARBA" id="ARBA00050809"/>
    </source>
</evidence>
<evidence type="ECO:0000313" key="19">
    <source>
        <dbReference type="Proteomes" id="UP001347796"/>
    </source>
</evidence>
<evidence type="ECO:0000256" key="2">
    <source>
        <dbReference type="ARBA" id="ARBA00012657"/>
    </source>
</evidence>
<keyword evidence="4" id="KW-0378">Hydrolase</keyword>
<dbReference type="PANTHER" id="PTHR10353">
    <property type="entry name" value="GLYCOSYL HYDROLASE"/>
    <property type="match status" value="1"/>
</dbReference>
<sequence length="753" mass="85741">MLSLVLGLICFGGVVSYPSDNLIQGKFPPDFRFGISTSAYQIEGAWNVDGKGMSIWDNFTHIPGNTKDGATGDIADDSYYKYPQDIQTLKELGIKNFRFSISWPRILPDGTLDKINQAGIDHYNRVINDLLANGITPFVVLYHWDLPQKLQDNGGWLNETIRQRFADYSDLCFQLFGDRVDHWITFIEPFSISWIGYEVGTFAPGVKNNTAVYVAAHNIILSHAQVYHNYRAHYANVTGKIGISLDIIWQYPKTNTTENIAAAARALDFRFGWIANPLVYGDYPAVMRQQVDKKSKLQGLPRSRLPTFTPAQSQSIKGAFDFLGINQYTTQLVEYQHLTDTVPGYFNDQDAVFSLDPSWPRGKPDSQFPTVPWGMRYVLEHVRDTYNNPEVYITENGYVDCGTMQDQGRIDYIKAYSNNVLQAINSGCNVKGYFIWTLLDDFEWVTYEDKFGLYLIDYKSDERTRFARASAYFYAKLINTNGFDSDVLNFRAYPEDRDEFVYGKFPAGFQWGMATSAYQIEGAWNVDGKGPSIWDVFVHTPGNIHDNETADITCNSYYNYKEDVQMLKTVGVRNYRFSISWSRIMPDGTPSSLNAKGVAYYNNLINELLANGMHPMVTIYHWDLPQAFQQTDGGWLNDTIIDAYRQYADKCFELFGDRVKLWITFNEPWVSSINGYENGNHAPGISMPGRGGYIAAHNIIRSHAAAYHVYDTKYRATQGGLYCLLLVVKDISQHRSDSVFSSFKASKVLKRRS</sequence>
<comment type="caution">
    <text evidence="18">The sequence shown here is derived from an EMBL/GenBank/DDBJ whole genome shotgun (WGS) entry which is preliminary data.</text>
</comment>
<evidence type="ECO:0000256" key="10">
    <source>
        <dbReference type="ARBA" id="ARBA00051666"/>
    </source>
</evidence>
<evidence type="ECO:0000256" key="3">
    <source>
        <dbReference type="ARBA" id="ARBA00012744"/>
    </source>
</evidence>
<dbReference type="PRINTS" id="PR00131">
    <property type="entry name" value="GLHYDRLASE1"/>
</dbReference>
<feature type="signal peptide" evidence="17">
    <location>
        <begin position="1"/>
        <end position="16"/>
    </location>
</feature>
<dbReference type="Pfam" id="PF00232">
    <property type="entry name" value="Glyco_hydro_1"/>
    <property type="match status" value="2"/>
</dbReference>
<comment type="catalytic activity">
    <reaction evidence="11">
        <text>beta-D-glucosyl-(1&lt;-&gt;1)-sphing-4-enine + H2O = sphing-4-enine + D-glucose</text>
        <dbReference type="Rhea" id="RHEA:59288"/>
        <dbReference type="ChEBI" id="CHEBI:4167"/>
        <dbReference type="ChEBI" id="CHEBI:15377"/>
        <dbReference type="ChEBI" id="CHEBI:57756"/>
        <dbReference type="ChEBI" id="CHEBI:83992"/>
    </reaction>
    <physiologicalReaction direction="left-to-right" evidence="11">
        <dbReference type="Rhea" id="RHEA:59289"/>
    </physiologicalReaction>
</comment>
<keyword evidence="5" id="KW-0326">Glycosidase</keyword>
<evidence type="ECO:0000256" key="11">
    <source>
        <dbReference type="ARBA" id="ARBA00052085"/>
    </source>
</evidence>